<dbReference type="Pfam" id="PF00041">
    <property type="entry name" value="fn3"/>
    <property type="match status" value="3"/>
</dbReference>
<feature type="domain" description="Fibronectin type-III" evidence="3">
    <location>
        <begin position="322"/>
        <end position="409"/>
    </location>
</feature>
<dbReference type="CDD" id="cd00063">
    <property type="entry name" value="FN3"/>
    <property type="match status" value="4"/>
</dbReference>
<dbReference type="InterPro" id="IPR013783">
    <property type="entry name" value="Ig-like_fold"/>
</dbReference>
<dbReference type="PANTHER" id="PTHR46708">
    <property type="entry name" value="TENASCIN"/>
    <property type="match status" value="1"/>
</dbReference>
<protein>
    <recommendedName>
        <fullName evidence="3">Fibronectin type-III domain-containing protein</fullName>
    </recommendedName>
</protein>
<dbReference type="SUPFAM" id="SSF49265">
    <property type="entry name" value="Fibronectin type III"/>
    <property type="match status" value="3"/>
</dbReference>
<reference evidence="4" key="1">
    <citation type="journal article" date="2020" name="mSystems">
        <title>Genome- and Community-Level Interaction Insights into Carbon Utilization and Element Cycling Functions of Hydrothermarchaeota in Hydrothermal Sediment.</title>
        <authorList>
            <person name="Zhou Z."/>
            <person name="Liu Y."/>
            <person name="Xu W."/>
            <person name="Pan J."/>
            <person name="Luo Z.H."/>
            <person name="Li M."/>
        </authorList>
    </citation>
    <scope>NUCLEOTIDE SEQUENCE [LARGE SCALE GENOMIC DNA]</scope>
    <source>
        <strain evidence="4">SpSt-1135</strain>
    </source>
</reference>
<feature type="chain" id="PRO_5028167894" description="Fibronectin type-III domain-containing protein" evidence="2">
    <location>
        <begin position="23"/>
        <end position="409"/>
    </location>
</feature>
<dbReference type="PROSITE" id="PS51257">
    <property type="entry name" value="PROKAR_LIPOPROTEIN"/>
    <property type="match status" value="1"/>
</dbReference>
<dbReference type="PANTHER" id="PTHR46708:SF2">
    <property type="entry name" value="FIBRONECTIN TYPE-III DOMAIN-CONTAINING PROTEIN"/>
    <property type="match status" value="1"/>
</dbReference>
<evidence type="ECO:0000259" key="3">
    <source>
        <dbReference type="PROSITE" id="PS50853"/>
    </source>
</evidence>
<keyword evidence="2" id="KW-0732">Signal</keyword>
<feature type="signal peptide" evidence="2">
    <location>
        <begin position="1"/>
        <end position="22"/>
    </location>
</feature>
<dbReference type="InterPro" id="IPR003961">
    <property type="entry name" value="FN3_dom"/>
</dbReference>
<feature type="domain" description="Fibronectin type-III" evidence="3">
    <location>
        <begin position="131"/>
        <end position="224"/>
    </location>
</feature>
<feature type="domain" description="Fibronectin type-III" evidence="3">
    <location>
        <begin position="28"/>
        <end position="129"/>
    </location>
</feature>
<dbReference type="Proteomes" id="UP000886400">
    <property type="component" value="Unassembled WGS sequence"/>
</dbReference>
<proteinExistence type="predicted"/>
<dbReference type="Gene3D" id="2.60.40.10">
    <property type="entry name" value="Immunoglobulins"/>
    <property type="match status" value="4"/>
</dbReference>
<keyword evidence="1" id="KW-0677">Repeat</keyword>
<sequence length="409" mass="45227">MKMKKWFLVFFGLLFVSSCSTVQITKTNPSLPNVQITSAKGGIQSVTLTWIPITNQNVKGYVVYRSGSPTGKFDFLTRINNNLQSSYTDTGGILSTLENNATYYYRIAAFNDEGVGPFAQVSATTLPRPNPPEGLKVISGLPHSLILQWKPSNDMSVSGYMIYRAESSLGPFKAVKRVNGRVNTTYTDTGLDDGATYYYKISSINYKGVESAPSAYVSGITQNKPIPPLSLKAVPTGAGTITVYWFPSPTKNVAYYEIYYGNSPSSMAYAGKVKSSVLEYTIKNLEPGKIYLFMVRSVDATGIKSPDSEIVQGKTFSVPQAPKGIKVEQLPSGAVKIEWTSSGSDIAYYKLYRRYYLFITNEIAKVQGTSYIDDKVKPGTTYYYWVKAVDKWDQVSPNSETVSIKTRNQ</sequence>
<dbReference type="EMBL" id="DRZX01000186">
    <property type="protein sequence ID" value="HHS48963.1"/>
    <property type="molecule type" value="Genomic_DNA"/>
</dbReference>
<comment type="caution">
    <text evidence="4">The sequence shown here is derived from an EMBL/GenBank/DDBJ whole genome shotgun (WGS) entry which is preliminary data.</text>
</comment>
<feature type="domain" description="Fibronectin type-III" evidence="3">
    <location>
        <begin position="227"/>
        <end position="321"/>
    </location>
</feature>
<dbReference type="AlphaFoldDB" id="A0A7C6A6U0"/>
<dbReference type="SMART" id="SM00060">
    <property type="entry name" value="FN3"/>
    <property type="match status" value="4"/>
</dbReference>
<evidence type="ECO:0000256" key="1">
    <source>
        <dbReference type="ARBA" id="ARBA00022737"/>
    </source>
</evidence>
<dbReference type="PROSITE" id="PS50853">
    <property type="entry name" value="FN3"/>
    <property type="match status" value="4"/>
</dbReference>
<dbReference type="InterPro" id="IPR050991">
    <property type="entry name" value="ECM_Regulatory_Proteins"/>
</dbReference>
<organism evidence="4">
    <name type="scientific">Desulfurella acetivorans</name>
    <dbReference type="NCBI Taxonomy" id="33002"/>
    <lineage>
        <taxon>Bacteria</taxon>
        <taxon>Pseudomonadati</taxon>
        <taxon>Campylobacterota</taxon>
        <taxon>Desulfurellia</taxon>
        <taxon>Desulfurellales</taxon>
        <taxon>Desulfurellaceae</taxon>
        <taxon>Desulfurella</taxon>
    </lineage>
</organism>
<name>A0A7C6A6U0_DESAE</name>
<gene>
    <name evidence="4" type="ORF">ENM99_03785</name>
</gene>
<evidence type="ECO:0000313" key="4">
    <source>
        <dbReference type="EMBL" id="HHS48963.1"/>
    </source>
</evidence>
<dbReference type="InterPro" id="IPR036116">
    <property type="entry name" value="FN3_sf"/>
</dbReference>
<accession>A0A7C6A6U0</accession>
<evidence type="ECO:0000256" key="2">
    <source>
        <dbReference type="SAM" id="SignalP"/>
    </source>
</evidence>